<dbReference type="EMBL" id="FQWL01000002">
    <property type="protein sequence ID" value="SHG59389.1"/>
    <property type="molecule type" value="Genomic_DNA"/>
</dbReference>
<dbReference type="STRING" id="570519.SAMN04488116_1931"/>
<feature type="transmembrane region" description="Helical" evidence="1">
    <location>
        <begin position="448"/>
        <end position="466"/>
    </location>
</feature>
<dbReference type="RefSeq" id="WP_073178770.1">
    <property type="nucleotide sequence ID" value="NZ_FQWL01000002.1"/>
</dbReference>
<dbReference type="Pfam" id="PF18940">
    <property type="entry name" value="DUF5687"/>
    <property type="match status" value="1"/>
</dbReference>
<organism evidence="2 3">
    <name type="scientific">Flagellimonas flava</name>
    <dbReference type="NCBI Taxonomy" id="570519"/>
    <lineage>
        <taxon>Bacteria</taxon>
        <taxon>Pseudomonadati</taxon>
        <taxon>Bacteroidota</taxon>
        <taxon>Flavobacteriia</taxon>
        <taxon>Flavobacteriales</taxon>
        <taxon>Flavobacteriaceae</taxon>
        <taxon>Flagellimonas</taxon>
    </lineage>
</organism>
<name>A0A1M5L3M0_9FLAO</name>
<protein>
    <recommendedName>
        <fullName evidence="4">ABC-2 type transport system permease protein</fullName>
    </recommendedName>
</protein>
<keyword evidence="1" id="KW-0472">Membrane</keyword>
<reference evidence="3" key="1">
    <citation type="submission" date="2016-11" db="EMBL/GenBank/DDBJ databases">
        <authorList>
            <person name="Varghese N."/>
            <person name="Submissions S."/>
        </authorList>
    </citation>
    <scope>NUCLEOTIDE SEQUENCE [LARGE SCALE GENOMIC DNA]</scope>
    <source>
        <strain evidence="3">DSM 22638</strain>
    </source>
</reference>
<dbReference type="AlphaFoldDB" id="A0A1M5L3M0"/>
<evidence type="ECO:0000313" key="2">
    <source>
        <dbReference type="EMBL" id="SHG59389.1"/>
    </source>
</evidence>
<feature type="transmembrane region" description="Helical" evidence="1">
    <location>
        <begin position="347"/>
        <end position="368"/>
    </location>
</feature>
<feature type="transmembrane region" description="Helical" evidence="1">
    <location>
        <begin position="142"/>
        <end position="162"/>
    </location>
</feature>
<feature type="transmembrane region" description="Helical" evidence="1">
    <location>
        <begin position="103"/>
        <end position="136"/>
    </location>
</feature>
<evidence type="ECO:0000256" key="1">
    <source>
        <dbReference type="SAM" id="Phobius"/>
    </source>
</evidence>
<feature type="transmembrane region" description="Helical" evidence="1">
    <location>
        <begin position="419"/>
        <end position="442"/>
    </location>
</feature>
<feature type="transmembrane region" description="Helical" evidence="1">
    <location>
        <begin position="61"/>
        <end position="82"/>
    </location>
</feature>
<sequence>MFKRFVSLQWKSFFRSSSFGKSLIIKLVMLFFGLYMLSAMVGLGIALYFILKKIFPDQAPIWMLSQYLLYWVLAELLFRYFMQKLPVMDIKPMLSMPIKKSSIAHYILGRSGFSVYNLTALFLFVPFCIVLLYHGYPVVNVGPWLVSMFALVLCINYVNFLVNKNDKAFAILAGTLLILFALDYFQWVPVREFFGPIFHGLYQYPIMVIVPIALALATYYINFRYLKNRLFLDASLKTKSKEAKTSDLAWTKRFGDMAPFLQLDLKMIWRNKRTRAQVFISLLFVFYGLIFYGQDQFASMMPMLAFLGIFMTGIFLTNFGQFIPAWDSSYYSMMMSQNIPLRKYLESKATLISVSVVVMFLLTIPYVYFGWDALAINFACALYNLGVNIPVILFFGSFNKKRIELDKSAIGNMQGTSATQFLIILPVLGLPILIFTVFYYLISLEAAVIILSLIGIIGFALKNRLLDAITEKYRTKKYGMIAGFKEKEG</sequence>
<keyword evidence="1" id="KW-1133">Transmembrane helix</keyword>
<evidence type="ECO:0000313" key="3">
    <source>
        <dbReference type="Proteomes" id="UP000184532"/>
    </source>
</evidence>
<feature type="transmembrane region" description="Helical" evidence="1">
    <location>
        <begin position="276"/>
        <end position="293"/>
    </location>
</feature>
<feature type="transmembrane region" description="Helical" evidence="1">
    <location>
        <begin position="305"/>
        <end position="326"/>
    </location>
</feature>
<dbReference type="OrthoDB" id="1014144at2"/>
<feature type="transmembrane region" description="Helical" evidence="1">
    <location>
        <begin position="201"/>
        <end position="221"/>
    </location>
</feature>
<keyword evidence="3" id="KW-1185">Reference proteome</keyword>
<feature type="transmembrane region" description="Helical" evidence="1">
    <location>
        <begin position="23"/>
        <end position="49"/>
    </location>
</feature>
<keyword evidence="1" id="KW-0812">Transmembrane</keyword>
<dbReference type="InterPro" id="IPR043742">
    <property type="entry name" value="DUF5687"/>
</dbReference>
<accession>A0A1M5L3M0</accession>
<gene>
    <name evidence="2" type="ORF">SAMN04488116_1931</name>
</gene>
<feature type="transmembrane region" description="Helical" evidence="1">
    <location>
        <begin position="169"/>
        <end position="189"/>
    </location>
</feature>
<dbReference type="Proteomes" id="UP000184532">
    <property type="component" value="Unassembled WGS sequence"/>
</dbReference>
<proteinExistence type="predicted"/>
<feature type="transmembrane region" description="Helical" evidence="1">
    <location>
        <begin position="374"/>
        <end position="398"/>
    </location>
</feature>
<evidence type="ECO:0008006" key="4">
    <source>
        <dbReference type="Google" id="ProtNLM"/>
    </source>
</evidence>